<dbReference type="SUPFAM" id="SSF46689">
    <property type="entry name" value="Homeodomain-like"/>
    <property type="match status" value="1"/>
</dbReference>
<proteinExistence type="predicted"/>
<feature type="coiled-coil region" evidence="1">
    <location>
        <begin position="61"/>
        <end position="95"/>
    </location>
</feature>
<dbReference type="RefSeq" id="WP_182299710.1">
    <property type="nucleotide sequence ID" value="NZ_CP041969.1"/>
</dbReference>
<accession>A0A7G5C2P1</accession>
<sequence>MATTTRRRFTPSQKALIISKLLEEPISIAELAEEHRIHPLVLTRWRNHAVQNLAKLFENDHKKTEKLKSSYEQKIEEMQAEIDKLNLQLDWLKQATISRLSKEDRNEFVNKDETNLPIRTQTALLGLSRSTLYYQMNHSSSRKSKFIDPLSEMRQLPLYLFAGLSADQRKPSRESEVSKLKIQNGWMDVFGGYH</sequence>
<keyword evidence="1" id="KW-0175">Coiled coil</keyword>
<reference evidence="2 3" key="1">
    <citation type="submission" date="2019-07" db="EMBL/GenBank/DDBJ databases">
        <authorList>
            <person name="Kim J.K."/>
            <person name="Cheong H.-M."/>
            <person name="Choi Y."/>
            <person name="Hwang K.J."/>
            <person name="Lee S."/>
            <person name="Choi C."/>
        </authorList>
    </citation>
    <scope>NUCLEOTIDE SEQUENCE [LARGE SCALE GENOMIC DNA]</scope>
    <source>
        <strain evidence="2 3">KS 22</strain>
    </source>
</reference>
<dbReference type="EMBL" id="CP041969">
    <property type="protein sequence ID" value="QMV43475.1"/>
    <property type="molecule type" value="Genomic_DNA"/>
</dbReference>
<dbReference type="Pfam" id="PF01527">
    <property type="entry name" value="HTH_Tnp_1"/>
    <property type="match status" value="1"/>
</dbReference>
<dbReference type="InterPro" id="IPR009057">
    <property type="entry name" value="Homeodomain-like_sf"/>
</dbReference>
<dbReference type="Proteomes" id="UP000515679">
    <property type="component" value="Chromosome"/>
</dbReference>
<evidence type="ECO:0000313" key="2">
    <source>
        <dbReference type="EMBL" id="QMV43475.1"/>
    </source>
</evidence>
<dbReference type="GO" id="GO:0004803">
    <property type="term" value="F:transposase activity"/>
    <property type="evidence" value="ECO:0007669"/>
    <property type="project" value="InterPro"/>
</dbReference>
<keyword evidence="3" id="KW-1185">Reference proteome</keyword>
<dbReference type="GO" id="GO:0006313">
    <property type="term" value="P:DNA transposition"/>
    <property type="evidence" value="ECO:0007669"/>
    <property type="project" value="InterPro"/>
</dbReference>
<dbReference type="InterPro" id="IPR002514">
    <property type="entry name" value="Transposase_8"/>
</dbReference>
<organism evidence="2 3">
    <name type="scientific">Cohnella cholangitidis</name>
    <dbReference type="NCBI Taxonomy" id="2598458"/>
    <lineage>
        <taxon>Bacteria</taxon>
        <taxon>Bacillati</taxon>
        <taxon>Bacillota</taxon>
        <taxon>Bacilli</taxon>
        <taxon>Bacillales</taxon>
        <taxon>Paenibacillaceae</taxon>
        <taxon>Cohnella</taxon>
    </lineage>
</organism>
<dbReference type="GO" id="GO:0003677">
    <property type="term" value="F:DNA binding"/>
    <property type="evidence" value="ECO:0007669"/>
    <property type="project" value="InterPro"/>
</dbReference>
<evidence type="ECO:0000256" key="1">
    <source>
        <dbReference type="SAM" id="Coils"/>
    </source>
</evidence>
<dbReference type="AlphaFoldDB" id="A0A7G5C2P1"/>
<name>A0A7G5C2P1_9BACL</name>
<dbReference type="KEGG" id="cchl:FPL14_21570"/>
<evidence type="ECO:0000313" key="3">
    <source>
        <dbReference type="Proteomes" id="UP000515679"/>
    </source>
</evidence>
<protein>
    <submittedName>
        <fullName evidence="2">Transposase</fullName>
    </submittedName>
</protein>
<gene>
    <name evidence="2" type="ORF">FPL14_21570</name>
</gene>